<comment type="caution">
    <text evidence="1">The sequence shown here is derived from an EMBL/GenBank/DDBJ whole genome shotgun (WGS) entry which is preliminary data.</text>
</comment>
<organism evidence="1 2">
    <name type="scientific">Labrys neptuniae</name>
    <dbReference type="NCBI Taxonomy" id="376174"/>
    <lineage>
        <taxon>Bacteria</taxon>
        <taxon>Pseudomonadati</taxon>
        <taxon>Pseudomonadota</taxon>
        <taxon>Alphaproteobacteria</taxon>
        <taxon>Hyphomicrobiales</taxon>
        <taxon>Xanthobacteraceae</taxon>
        <taxon>Labrys</taxon>
    </lineage>
</organism>
<reference evidence="1 2" key="1">
    <citation type="submission" date="2024-07" db="EMBL/GenBank/DDBJ databases">
        <title>Description of Labrys sedimenti sp. nov., isolated from a diclofenac-degrading enrichment culture.</title>
        <authorList>
            <person name="Tancsics A."/>
            <person name="Csepanyi A."/>
        </authorList>
    </citation>
    <scope>NUCLEOTIDE SEQUENCE [LARGE SCALE GENOMIC DNA]</scope>
    <source>
        <strain evidence="1 2">LMG 23578</strain>
    </source>
</reference>
<accession>A0ABV3PT91</accession>
<keyword evidence="2" id="KW-1185">Reference proteome</keyword>
<protein>
    <submittedName>
        <fullName evidence="1">Uncharacterized protein</fullName>
    </submittedName>
</protein>
<evidence type="ECO:0000313" key="2">
    <source>
        <dbReference type="Proteomes" id="UP001555786"/>
    </source>
</evidence>
<dbReference type="EMBL" id="JBFNQD010000010">
    <property type="protein sequence ID" value="MEW9308653.1"/>
    <property type="molecule type" value="Genomic_DNA"/>
</dbReference>
<name>A0ABV3PT91_9HYPH</name>
<sequence length="125" mass="13195">MNVDLLGFFVSEPIQRIGSGVLAVPGTSEKSQNAWRMAGMGELAGISAIFAGHARRSRGDTASGFGNRRSPYCSYFDAFSPKHTGICAAKRILAKAVFCSNSLFRRVFAILGDSVGTQGASGMAQ</sequence>
<gene>
    <name evidence="1" type="ORF">ABXS05_24075</name>
</gene>
<proteinExistence type="predicted"/>
<dbReference type="Proteomes" id="UP001555786">
    <property type="component" value="Unassembled WGS sequence"/>
</dbReference>
<dbReference type="RefSeq" id="WP_367625636.1">
    <property type="nucleotide sequence ID" value="NZ_JBFNQD010000010.1"/>
</dbReference>
<evidence type="ECO:0000313" key="1">
    <source>
        <dbReference type="EMBL" id="MEW9308653.1"/>
    </source>
</evidence>